<dbReference type="AlphaFoldDB" id="A0A8S2WZR0"/>
<dbReference type="Proteomes" id="UP000676336">
    <property type="component" value="Unassembled WGS sequence"/>
</dbReference>
<evidence type="ECO:0000256" key="1">
    <source>
        <dbReference type="SAM" id="MobiDB-lite"/>
    </source>
</evidence>
<sequence length="47" mass="5254">MTDDFTYDEAIGTANEFASDDKKYGNSQTGDGSRFRRRGLFGLRGKT</sequence>
<evidence type="ECO:0000313" key="4">
    <source>
        <dbReference type="Proteomes" id="UP000676336"/>
    </source>
</evidence>
<protein>
    <submittedName>
        <fullName evidence="3">Uncharacterized protein</fullName>
    </submittedName>
</protein>
<evidence type="ECO:0000313" key="3">
    <source>
        <dbReference type="EMBL" id="CAF4470423.1"/>
    </source>
</evidence>
<feature type="non-terminal residue" evidence="3">
    <location>
        <position position="47"/>
    </location>
</feature>
<comment type="caution">
    <text evidence="3">The sequence shown here is derived from an EMBL/GenBank/DDBJ whole genome shotgun (WGS) entry which is preliminary data.</text>
</comment>
<accession>A0A8S2WZR0</accession>
<gene>
    <name evidence="2" type="ORF">BYL167_LOCUS29936</name>
    <name evidence="3" type="ORF">SMN809_LOCUS33563</name>
</gene>
<proteinExistence type="predicted"/>
<feature type="compositionally biased region" description="Basic residues" evidence="1">
    <location>
        <begin position="35"/>
        <end position="47"/>
    </location>
</feature>
<dbReference type="EMBL" id="CAJOBI010073957">
    <property type="protein sequence ID" value="CAF4470423.1"/>
    <property type="molecule type" value="Genomic_DNA"/>
</dbReference>
<dbReference type="EMBL" id="CAJOBH010047399">
    <property type="protein sequence ID" value="CAF4361803.1"/>
    <property type="molecule type" value="Genomic_DNA"/>
</dbReference>
<evidence type="ECO:0000313" key="2">
    <source>
        <dbReference type="EMBL" id="CAF4361803.1"/>
    </source>
</evidence>
<organism evidence="3 4">
    <name type="scientific">Rotaria magnacalcarata</name>
    <dbReference type="NCBI Taxonomy" id="392030"/>
    <lineage>
        <taxon>Eukaryota</taxon>
        <taxon>Metazoa</taxon>
        <taxon>Spiralia</taxon>
        <taxon>Gnathifera</taxon>
        <taxon>Rotifera</taxon>
        <taxon>Eurotatoria</taxon>
        <taxon>Bdelloidea</taxon>
        <taxon>Philodinida</taxon>
        <taxon>Philodinidae</taxon>
        <taxon>Rotaria</taxon>
    </lineage>
</organism>
<feature type="region of interest" description="Disordered" evidence="1">
    <location>
        <begin position="19"/>
        <end position="47"/>
    </location>
</feature>
<reference evidence="3" key="1">
    <citation type="submission" date="2021-02" db="EMBL/GenBank/DDBJ databases">
        <authorList>
            <person name="Nowell W R."/>
        </authorList>
    </citation>
    <scope>NUCLEOTIDE SEQUENCE</scope>
</reference>
<name>A0A8S2WZR0_9BILA</name>
<dbReference type="Proteomes" id="UP000681967">
    <property type="component" value="Unassembled WGS sequence"/>
</dbReference>